<feature type="region of interest" description="Disordered" evidence="11">
    <location>
        <begin position="86"/>
        <end position="114"/>
    </location>
</feature>
<dbReference type="SMART" id="SM00312">
    <property type="entry name" value="PX"/>
    <property type="match status" value="1"/>
</dbReference>
<dbReference type="AlphaFoldDB" id="R9P479"/>
<evidence type="ECO:0000313" key="14">
    <source>
        <dbReference type="Proteomes" id="UP000014071"/>
    </source>
</evidence>
<evidence type="ECO:0000256" key="2">
    <source>
        <dbReference type="ARBA" id="ARBA00004496"/>
    </source>
</evidence>
<keyword evidence="7" id="KW-0472">Membrane</keyword>
<keyword evidence="5" id="KW-0963">Cytoplasm</keyword>
<dbReference type="InterPro" id="IPR001683">
    <property type="entry name" value="PX_dom"/>
</dbReference>
<evidence type="ECO:0000256" key="4">
    <source>
        <dbReference type="ARBA" id="ARBA00022448"/>
    </source>
</evidence>
<dbReference type="InterPro" id="IPR036871">
    <property type="entry name" value="PX_dom_sf"/>
</dbReference>
<dbReference type="PANTHER" id="PTHR45949">
    <property type="entry name" value="SORTING NEXIN-4"/>
    <property type="match status" value="1"/>
</dbReference>
<dbReference type="GO" id="GO:0032456">
    <property type="term" value="P:endocytic recycling"/>
    <property type="evidence" value="ECO:0007669"/>
    <property type="project" value="TreeGrafter"/>
</dbReference>
<dbReference type="CDD" id="cd06863">
    <property type="entry name" value="PX_Atg24p"/>
    <property type="match status" value="1"/>
</dbReference>
<dbReference type="Gene3D" id="1.20.1270.60">
    <property type="entry name" value="Arfaptin homology (AH) domain/BAR domain"/>
    <property type="match status" value="1"/>
</dbReference>
<evidence type="ECO:0000256" key="10">
    <source>
        <dbReference type="ARBA" id="ARBA00054950"/>
    </source>
</evidence>
<evidence type="ECO:0000256" key="7">
    <source>
        <dbReference type="ARBA" id="ARBA00023136"/>
    </source>
</evidence>
<dbReference type="GO" id="GO:0000407">
    <property type="term" value="C:phagophore assembly site"/>
    <property type="evidence" value="ECO:0007669"/>
    <property type="project" value="TreeGrafter"/>
</dbReference>
<evidence type="ECO:0000256" key="1">
    <source>
        <dbReference type="ARBA" id="ARBA00004184"/>
    </source>
</evidence>
<feature type="domain" description="PX" evidence="12">
    <location>
        <begin position="145"/>
        <end position="267"/>
    </location>
</feature>
<comment type="similarity">
    <text evidence="3">Belongs to the sorting nexin family.</text>
</comment>
<feature type="compositionally biased region" description="Low complexity" evidence="11">
    <location>
        <begin position="92"/>
        <end position="110"/>
    </location>
</feature>
<sequence length="590" mass="65974">MLDRENQRSWIRAHLDRVECHSHAAEVLAKHSQKRTVDSNSALSQSGDSRHPCIHVSLFHHPITLLYRYRVLATMDTEEDTFTSVTWENRDTSSGSQPTFSTTPSFSNSNAIAGPSHLGASSSANALARDVHASDDPAQLSWAGYLMVQVVEPRKELEGQKDAFISYGIRAETNLPHFSRTYMATRRRFNDFTFLREGLKRDFPACVVAPLPDKHRLEYLTGDRFSPEFIERRTQDLQLFLERICRHPTLQRSQLLRNFLESSEWQVDMHAHNSSHSGTNSAAGASTLVSGSQVENAGPPSLLDSLSDHFLNAFSKVRKPDERFEEIRESIDKLEEGLAGTERVLSRNRNRIAALPFGDVYAPQLGTGLEDLSTDYEDFATSIEGLGYLESGITEPLNKFAAAMLEFARLERVTSAKSTDAMLSQMQALLSYARSHKSVLKLRDTKQVDFEELTDYLSGVVSERDRLASLSSPYGAGHGHGGVRGAGISGYLKDKVDHLRGVDEERTRVGRMQRLDGKIKELQDAVTSAHDTSQAFNGEVMVENRIFHLAKEQELKDVLATHADGQIELYEGLVGVFDQLIPQLERIRVG</sequence>
<feature type="compositionally biased region" description="Polar residues" evidence="11">
    <location>
        <begin position="38"/>
        <end position="47"/>
    </location>
</feature>
<dbReference type="GO" id="GO:0005769">
    <property type="term" value="C:early endosome"/>
    <property type="evidence" value="ECO:0007669"/>
    <property type="project" value="TreeGrafter"/>
</dbReference>
<dbReference type="PANTHER" id="PTHR45949:SF2">
    <property type="entry name" value="SORTING NEXIN-4"/>
    <property type="match status" value="1"/>
</dbReference>
<comment type="function">
    <text evidence="10">Sorting nexin, involved in the separation or division of vacuoles throughout the entire life cycle of the cells. Involved in retrieval of late-Golgi SNAREs from post-Golgi endosomes to the trans-Golgi network, for cytoplasm to vacuole transport (Cvt), and autophagy of large cargos including mitophagy, pexophagy and glycophagy.</text>
</comment>
<organism evidence="13 14">
    <name type="scientific">Pseudozyma hubeiensis (strain SY62)</name>
    <name type="common">Yeast</name>
    <dbReference type="NCBI Taxonomy" id="1305764"/>
    <lineage>
        <taxon>Eukaryota</taxon>
        <taxon>Fungi</taxon>
        <taxon>Dikarya</taxon>
        <taxon>Basidiomycota</taxon>
        <taxon>Ustilaginomycotina</taxon>
        <taxon>Ustilaginomycetes</taxon>
        <taxon>Ustilaginales</taxon>
        <taxon>Ustilaginaceae</taxon>
        <taxon>Pseudozyma</taxon>
    </lineage>
</organism>
<keyword evidence="4" id="KW-0813">Transport</keyword>
<evidence type="ECO:0000256" key="6">
    <source>
        <dbReference type="ARBA" id="ARBA00023121"/>
    </source>
</evidence>
<gene>
    <name evidence="13" type="ORF">PHSY_000433</name>
</gene>
<dbReference type="Pfam" id="PF00787">
    <property type="entry name" value="PX"/>
    <property type="match status" value="1"/>
</dbReference>
<dbReference type="STRING" id="1305764.R9P479"/>
<protein>
    <recommendedName>
        <fullName evidence="8">Sorting nexin-4</fullName>
    </recommendedName>
    <alternativeName>
        <fullName evidence="9">Autophagy-related protein 24</fullName>
    </alternativeName>
</protein>
<dbReference type="OrthoDB" id="205639at2759"/>
<dbReference type="GO" id="GO:0034727">
    <property type="term" value="P:piecemeal microautophagy of the nucleus"/>
    <property type="evidence" value="ECO:0007669"/>
    <property type="project" value="TreeGrafter"/>
</dbReference>
<evidence type="ECO:0000256" key="8">
    <source>
        <dbReference type="ARBA" id="ARBA00040748"/>
    </source>
</evidence>
<evidence type="ECO:0000313" key="13">
    <source>
        <dbReference type="EMBL" id="GAC92875.1"/>
    </source>
</evidence>
<name>R9P479_PSEHS</name>
<dbReference type="InterPro" id="IPR027267">
    <property type="entry name" value="AH/BAR_dom_sf"/>
</dbReference>
<dbReference type="FunFam" id="3.30.1520.10:FF:000049">
    <property type="entry name" value="Vacuolar sorting protein VPS1"/>
    <property type="match status" value="1"/>
</dbReference>
<evidence type="ECO:0000256" key="5">
    <source>
        <dbReference type="ARBA" id="ARBA00022490"/>
    </source>
</evidence>
<dbReference type="GO" id="GO:0035091">
    <property type="term" value="F:phosphatidylinositol binding"/>
    <property type="evidence" value="ECO:0007669"/>
    <property type="project" value="InterPro"/>
</dbReference>
<evidence type="ECO:0000256" key="3">
    <source>
        <dbReference type="ARBA" id="ARBA00010883"/>
    </source>
</evidence>
<dbReference type="SUPFAM" id="SSF64268">
    <property type="entry name" value="PX domain"/>
    <property type="match status" value="1"/>
</dbReference>
<dbReference type="Proteomes" id="UP000014071">
    <property type="component" value="Unassembled WGS sequence"/>
</dbReference>
<dbReference type="HOGENOM" id="CLU_027221_2_0_1"/>
<keyword evidence="14" id="KW-1185">Reference proteome</keyword>
<dbReference type="EMBL" id="DF238770">
    <property type="protein sequence ID" value="GAC92875.1"/>
    <property type="molecule type" value="Genomic_DNA"/>
</dbReference>
<dbReference type="eggNOG" id="KOG2273">
    <property type="taxonomic scope" value="Eukaryota"/>
</dbReference>
<feature type="region of interest" description="Disordered" evidence="11">
    <location>
        <begin position="29"/>
        <end position="48"/>
    </location>
</feature>
<proteinExistence type="inferred from homology"/>
<dbReference type="RefSeq" id="XP_012186462.1">
    <property type="nucleotide sequence ID" value="XM_012331072.1"/>
</dbReference>
<dbReference type="PROSITE" id="PS50195">
    <property type="entry name" value="PX"/>
    <property type="match status" value="1"/>
</dbReference>
<comment type="subcellular location">
    <subcellularLocation>
        <location evidence="2">Cytoplasm</location>
    </subcellularLocation>
    <subcellularLocation>
        <location evidence="1">Endomembrane system</location>
        <topology evidence="1">Peripheral membrane protein</topology>
    </subcellularLocation>
</comment>
<evidence type="ECO:0000256" key="11">
    <source>
        <dbReference type="SAM" id="MobiDB-lite"/>
    </source>
</evidence>
<dbReference type="GeneID" id="24105741"/>
<evidence type="ECO:0000259" key="12">
    <source>
        <dbReference type="PROSITE" id="PS50195"/>
    </source>
</evidence>
<dbReference type="GO" id="GO:0015031">
    <property type="term" value="P:protein transport"/>
    <property type="evidence" value="ECO:0007669"/>
    <property type="project" value="TreeGrafter"/>
</dbReference>
<dbReference type="Gene3D" id="3.30.1520.10">
    <property type="entry name" value="Phox-like domain"/>
    <property type="match status" value="1"/>
</dbReference>
<evidence type="ECO:0000256" key="9">
    <source>
        <dbReference type="ARBA" id="ARBA00041273"/>
    </source>
</evidence>
<dbReference type="GO" id="GO:0061709">
    <property type="term" value="P:reticulophagy"/>
    <property type="evidence" value="ECO:0007669"/>
    <property type="project" value="TreeGrafter"/>
</dbReference>
<reference evidence="14" key="1">
    <citation type="journal article" date="2013" name="Genome Announc.">
        <title>Draft genome sequence of the basidiomycetous yeast-like fungus Pseudozyma hubeiensis SY62, which produces an abundant amount of the biosurfactant mannosylerythritol lipids.</title>
        <authorList>
            <person name="Konishi M."/>
            <person name="Hatada Y."/>
            <person name="Horiuchi J."/>
        </authorList>
    </citation>
    <scope>NUCLEOTIDE SEQUENCE [LARGE SCALE GENOMIC DNA]</scope>
    <source>
        <strain evidence="14">SY62</strain>
    </source>
</reference>
<accession>R9P479</accession>
<keyword evidence="6" id="KW-0446">Lipid-binding</keyword>
<dbReference type="GO" id="GO:0000422">
    <property type="term" value="P:autophagy of mitochondrion"/>
    <property type="evidence" value="ECO:0007669"/>
    <property type="project" value="TreeGrafter"/>
</dbReference>